<feature type="region of interest" description="Disordered" evidence="4">
    <location>
        <begin position="330"/>
        <end position="358"/>
    </location>
</feature>
<dbReference type="HOGENOM" id="CLU_020120_2_2_2"/>
<dbReference type="Proteomes" id="UP000030649">
    <property type="component" value="Unassembled WGS sequence"/>
</dbReference>
<dbReference type="Gene3D" id="2.30.42.10">
    <property type="match status" value="1"/>
</dbReference>
<organism evidence="5 6">
    <name type="scientific">Haloquadratum walsbyi J07HQW1</name>
    <dbReference type="NCBI Taxonomy" id="1238424"/>
    <lineage>
        <taxon>Archaea</taxon>
        <taxon>Methanobacteriati</taxon>
        <taxon>Methanobacteriota</taxon>
        <taxon>Stenosarchaea group</taxon>
        <taxon>Halobacteria</taxon>
        <taxon>Halobacteriales</taxon>
        <taxon>Haloferacaceae</taxon>
        <taxon>Haloquadratum</taxon>
    </lineage>
</organism>
<dbReference type="STRING" id="1238424.J07HQW1_01659"/>
<dbReference type="EMBL" id="KE356560">
    <property type="protein sequence ID" value="ERG91625.1"/>
    <property type="molecule type" value="Genomic_DNA"/>
</dbReference>
<dbReference type="PANTHER" id="PTHR43343">
    <property type="entry name" value="PEPTIDASE S12"/>
    <property type="match status" value="1"/>
</dbReference>
<dbReference type="InterPro" id="IPR043504">
    <property type="entry name" value="Peptidase_S1_PA_chymotrypsin"/>
</dbReference>
<dbReference type="GO" id="GO:0006508">
    <property type="term" value="P:proteolysis"/>
    <property type="evidence" value="ECO:0007669"/>
    <property type="project" value="UniProtKB-KW"/>
</dbReference>
<dbReference type="PANTHER" id="PTHR43343:SF3">
    <property type="entry name" value="PROTEASE DO-LIKE 8, CHLOROPLASTIC"/>
    <property type="match status" value="1"/>
</dbReference>
<dbReference type="InterPro" id="IPR001940">
    <property type="entry name" value="Peptidase_S1C"/>
</dbReference>
<dbReference type="InterPro" id="IPR009003">
    <property type="entry name" value="Peptidase_S1_PA"/>
</dbReference>
<feature type="compositionally biased region" description="Basic and acidic residues" evidence="4">
    <location>
        <begin position="340"/>
        <end position="349"/>
    </location>
</feature>
<comment type="similarity">
    <text evidence="1">Belongs to the peptidase S1C family.</text>
</comment>
<gene>
    <name evidence="5" type="ORF">J07HQW1_01659</name>
</gene>
<protein>
    <submittedName>
        <fullName evidence="5">Serine proteinase</fullName>
    </submittedName>
</protein>
<evidence type="ECO:0000313" key="6">
    <source>
        <dbReference type="Proteomes" id="UP000030649"/>
    </source>
</evidence>
<dbReference type="SUPFAM" id="SSF50494">
    <property type="entry name" value="Trypsin-like serine proteases"/>
    <property type="match status" value="1"/>
</dbReference>
<dbReference type="PRINTS" id="PR00834">
    <property type="entry name" value="PROTEASES2C"/>
</dbReference>
<accession>U1N4V0</accession>
<evidence type="ECO:0000313" key="5">
    <source>
        <dbReference type="EMBL" id="ERG91625.1"/>
    </source>
</evidence>
<dbReference type="SUPFAM" id="SSF50156">
    <property type="entry name" value="PDZ domain-like"/>
    <property type="match status" value="1"/>
</dbReference>
<reference evidence="5 6" key="1">
    <citation type="journal article" date="2013" name="PLoS ONE">
        <title>Assembly-driven community genomics of a hypersaline microbial ecosystem.</title>
        <authorList>
            <person name="Podell S."/>
            <person name="Ugalde J.A."/>
            <person name="Narasingarao P."/>
            <person name="Banfield J.F."/>
            <person name="Heidelberg K.B."/>
            <person name="Allen E.E."/>
        </authorList>
    </citation>
    <scope>NUCLEOTIDE SEQUENCE [LARGE SCALE GENOMIC DNA]</scope>
    <source>
        <strain evidence="6">J07HQW1</strain>
    </source>
</reference>
<dbReference type="Pfam" id="PF13365">
    <property type="entry name" value="Trypsin_2"/>
    <property type="match status" value="1"/>
</dbReference>
<keyword evidence="2" id="KW-0645">Protease</keyword>
<proteinExistence type="inferred from homology"/>
<sequence length="358" mass="38660">MNRNRITPTLICYLRLIDYMKQPSYQSLYEAVVPSVVSIYRDPGQRGAGSGFFYTDTHLLTNEHVVRERDRVDIRFHDGSWETGTVVGSDVYTDLAVIRVTDTPADTTPLQIAEHTAYPQPGQPVAALGNPLGLDGSVTTGVVSGVDRSMPTSGGFAIPDIVQVDAPINPGNSGGPLITAVPDTAASGEEYPVVGVNRAKSGDNIGFAVSARVISEVVPELINTGRYQHSYLCVQTLDVTPRIAKANGLDTARGVIVVNVRQQTNGERLNPSRQERRVDRATVPVGGDIIVGIGDQSVRSHEELTRCLLTETEPGTPVMLDIVRRGQERRIKTVPAERPVAGDDRKRASDSSTTIPIN</sequence>
<evidence type="ECO:0000256" key="4">
    <source>
        <dbReference type="SAM" id="MobiDB-lite"/>
    </source>
</evidence>
<keyword evidence="3" id="KW-0378">Hydrolase</keyword>
<evidence type="ECO:0000256" key="2">
    <source>
        <dbReference type="ARBA" id="ARBA00022670"/>
    </source>
</evidence>
<dbReference type="Gene3D" id="2.40.10.10">
    <property type="entry name" value="Trypsin-like serine proteases"/>
    <property type="match status" value="2"/>
</dbReference>
<dbReference type="AlphaFoldDB" id="U1N4V0"/>
<dbReference type="InterPro" id="IPR036034">
    <property type="entry name" value="PDZ_sf"/>
</dbReference>
<dbReference type="InterPro" id="IPR051201">
    <property type="entry name" value="Chloro_Bact_Ser_Proteases"/>
</dbReference>
<evidence type="ECO:0000256" key="1">
    <source>
        <dbReference type="ARBA" id="ARBA00010541"/>
    </source>
</evidence>
<name>U1N4V0_9EURY</name>
<evidence type="ECO:0000256" key="3">
    <source>
        <dbReference type="ARBA" id="ARBA00022801"/>
    </source>
</evidence>
<dbReference type="GO" id="GO:0004252">
    <property type="term" value="F:serine-type endopeptidase activity"/>
    <property type="evidence" value="ECO:0007669"/>
    <property type="project" value="InterPro"/>
</dbReference>